<evidence type="ECO:0000259" key="3">
    <source>
        <dbReference type="PROSITE" id="PS50089"/>
    </source>
</evidence>
<dbReference type="Gene3D" id="3.30.40.10">
    <property type="entry name" value="Zinc/RING finger domain, C3HC4 (zinc finger)"/>
    <property type="match status" value="1"/>
</dbReference>
<dbReference type="OrthoDB" id="5327499at2759"/>
<dbReference type="InterPro" id="IPR001841">
    <property type="entry name" value="Znf_RING"/>
</dbReference>
<organism evidence="4 5">
    <name type="scientific">Alectoria fallacina</name>
    <dbReference type="NCBI Taxonomy" id="1903189"/>
    <lineage>
        <taxon>Eukaryota</taxon>
        <taxon>Fungi</taxon>
        <taxon>Dikarya</taxon>
        <taxon>Ascomycota</taxon>
        <taxon>Pezizomycotina</taxon>
        <taxon>Lecanoromycetes</taxon>
        <taxon>OSLEUM clade</taxon>
        <taxon>Lecanoromycetidae</taxon>
        <taxon>Lecanorales</taxon>
        <taxon>Lecanorineae</taxon>
        <taxon>Parmeliaceae</taxon>
        <taxon>Alectoria</taxon>
    </lineage>
</organism>
<keyword evidence="1" id="KW-0863">Zinc-finger</keyword>
<dbReference type="SUPFAM" id="SSF47954">
    <property type="entry name" value="Cyclin-like"/>
    <property type="match status" value="1"/>
</dbReference>
<feature type="domain" description="RING-type" evidence="3">
    <location>
        <begin position="24"/>
        <end position="76"/>
    </location>
</feature>
<dbReference type="GO" id="GO:0008270">
    <property type="term" value="F:zinc ion binding"/>
    <property type="evidence" value="ECO:0007669"/>
    <property type="project" value="UniProtKB-KW"/>
</dbReference>
<keyword evidence="5" id="KW-1185">Reference proteome</keyword>
<dbReference type="Gene3D" id="1.10.472.10">
    <property type="entry name" value="Cyclin-like"/>
    <property type="match status" value="1"/>
</dbReference>
<dbReference type="SUPFAM" id="SSF57850">
    <property type="entry name" value="RING/U-box"/>
    <property type="match status" value="1"/>
</dbReference>
<dbReference type="InterPro" id="IPR036915">
    <property type="entry name" value="Cyclin-like_sf"/>
</dbReference>
<accession>A0A8H3FK27</accession>
<sequence length="350" mass="39025">MAEAFLGQLLRVENSVQPNSGERCIICFTEYGTLCNETGVVEWEIRLPCNHTVGSSCIATWLGSTGAANNSCPVCRFVFFPAQPRPYLEHGVMDGDQTDMADIGGYESYGYDDYPGWLDYISRSSGNAPMAPQWSPRFWDSGAGNGDEEAHEEESSEDPIPEPPVQANTLRRSARLRGIAPEHPEQANIPRRSTHQQDIAPNDEEEVREEYWEEEEEIAMSDVDHHNITDLQTVKAMCETYYYRLNLNSNPRAIDISQHLAGKIYVACLLAAHAPSSMAAVSVYLISHLVGAPKSRHLVSRMSGVAAGVISRLYWFIYPVRVRAELIDEEMLALINRGDVETVLGFLPEV</sequence>
<dbReference type="EMBL" id="CAJPDR010000184">
    <property type="protein sequence ID" value="CAF9924242.1"/>
    <property type="molecule type" value="Genomic_DNA"/>
</dbReference>
<evidence type="ECO:0000256" key="2">
    <source>
        <dbReference type="SAM" id="MobiDB-lite"/>
    </source>
</evidence>
<name>A0A8H3FK27_9LECA</name>
<keyword evidence="1" id="KW-0479">Metal-binding</keyword>
<dbReference type="PROSITE" id="PS50089">
    <property type="entry name" value="ZF_RING_2"/>
    <property type="match status" value="1"/>
</dbReference>
<comment type="caution">
    <text evidence="4">The sequence shown here is derived from an EMBL/GenBank/DDBJ whole genome shotgun (WGS) entry which is preliminary data.</text>
</comment>
<proteinExistence type="predicted"/>
<feature type="region of interest" description="Disordered" evidence="2">
    <location>
        <begin position="132"/>
        <end position="166"/>
    </location>
</feature>
<feature type="region of interest" description="Disordered" evidence="2">
    <location>
        <begin position="181"/>
        <end position="211"/>
    </location>
</feature>
<dbReference type="InterPro" id="IPR013083">
    <property type="entry name" value="Znf_RING/FYVE/PHD"/>
</dbReference>
<feature type="compositionally biased region" description="Acidic residues" evidence="2">
    <location>
        <begin position="201"/>
        <end position="211"/>
    </location>
</feature>
<evidence type="ECO:0000313" key="4">
    <source>
        <dbReference type="EMBL" id="CAF9924242.1"/>
    </source>
</evidence>
<feature type="compositionally biased region" description="Acidic residues" evidence="2">
    <location>
        <begin position="146"/>
        <end position="160"/>
    </location>
</feature>
<evidence type="ECO:0000256" key="1">
    <source>
        <dbReference type="PROSITE-ProRule" id="PRU00175"/>
    </source>
</evidence>
<protein>
    <recommendedName>
        <fullName evidence="3">RING-type domain-containing protein</fullName>
    </recommendedName>
</protein>
<evidence type="ECO:0000313" key="5">
    <source>
        <dbReference type="Proteomes" id="UP000664203"/>
    </source>
</evidence>
<dbReference type="Pfam" id="PF13639">
    <property type="entry name" value="zf-RING_2"/>
    <property type="match status" value="1"/>
</dbReference>
<dbReference type="Proteomes" id="UP000664203">
    <property type="component" value="Unassembled WGS sequence"/>
</dbReference>
<gene>
    <name evidence="4" type="ORF">ALECFALPRED_002715</name>
</gene>
<keyword evidence="1" id="KW-0862">Zinc</keyword>
<dbReference type="AlphaFoldDB" id="A0A8H3FK27"/>
<reference evidence="4" key="1">
    <citation type="submission" date="2021-03" db="EMBL/GenBank/DDBJ databases">
        <authorList>
            <person name="Tagirdzhanova G."/>
        </authorList>
    </citation>
    <scope>NUCLEOTIDE SEQUENCE</scope>
</reference>